<dbReference type="GO" id="GO:0005829">
    <property type="term" value="C:cytosol"/>
    <property type="evidence" value="ECO:0007669"/>
    <property type="project" value="TreeGrafter"/>
</dbReference>
<dbReference type="GO" id="GO:0043456">
    <property type="term" value="P:regulation of pentose-phosphate shunt"/>
    <property type="evidence" value="ECO:0007669"/>
    <property type="project" value="TreeGrafter"/>
</dbReference>
<dbReference type="OrthoDB" id="354304at2759"/>
<accession>A0A5E8BZD2</accession>
<dbReference type="PROSITE" id="PS00175">
    <property type="entry name" value="PG_MUTASE"/>
    <property type="match status" value="1"/>
</dbReference>
<evidence type="ECO:0000313" key="3">
    <source>
        <dbReference type="EMBL" id="VVT54165.1"/>
    </source>
</evidence>
<evidence type="ECO:0000313" key="4">
    <source>
        <dbReference type="Proteomes" id="UP000398389"/>
    </source>
</evidence>
<dbReference type="AlphaFoldDB" id="A0A5E8BZD2"/>
<dbReference type="Gene3D" id="3.40.50.1240">
    <property type="entry name" value="Phosphoglycerate mutase-like"/>
    <property type="match status" value="1"/>
</dbReference>
<reference evidence="3 4" key="1">
    <citation type="submission" date="2019-09" db="EMBL/GenBank/DDBJ databases">
        <authorList>
            <person name="Brejova B."/>
        </authorList>
    </citation>
    <scope>NUCLEOTIDE SEQUENCE [LARGE SCALE GENOMIC DNA]</scope>
</reference>
<dbReference type="InterPro" id="IPR029033">
    <property type="entry name" value="His_PPase_superfam"/>
</dbReference>
<feature type="binding site" evidence="2">
    <location>
        <begin position="21"/>
        <end position="28"/>
    </location>
    <ligand>
        <name>substrate</name>
    </ligand>
</feature>
<feature type="binding site" evidence="2">
    <location>
        <position position="75"/>
    </location>
    <ligand>
        <name>substrate</name>
    </ligand>
</feature>
<evidence type="ECO:0008006" key="5">
    <source>
        <dbReference type="Google" id="ProtNLM"/>
    </source>
</evidence>
<evidence type="ECO:0000256" key="2">
    <source>
        <dbReference type="PIRSR" id="PIRSR613078-2"/>
    </source>
</evidence>
<dbReference type="InterPro" id="IPR051695">
    <property type="entry name" value="Phosphoglycerate_Mutase"/>
</dbReference>
<name>A0A5E8BZD2_9ASCO</name>
<protein>
    <recommendedName>
        <fullName evidence="5">Phosphoglycerate mutase-like protein</fullName>
    </recommendedName>
</protein>
<dbReference type="PANTHER" id="PTHR46517:SF1">
    <property type="entry name" value="FRUCTOSE-2,6-BISPHOSPHATASE TIGAR"/>
    <property type="match status" value="1"/>
</dbReference>
<proteinExistence type="predicted"/>
<dbReference type="SMART" id="SM00855">
    <property type="entry name" value="PGAM"/>
    <property type="match status" value="1"/>
</dbReference>
<gene>
    <name evidence="3" type="ORF">SAPINGB_P003939</name>
</gene>
<dbReference type="EMBL" id="CABVLU010000003">
    <property type="protein sequence ID" value="VVT54165.1"/>
    <property type="molecule type" value="Genomic_DNA"/>
</dbReference>
<dbReference type="RefSeq" id="XP_031854545.1">
    <property type="nucleotide sequence ID" value="XM_031998654.1"/>
</dbReference>
<keyword evidence="4" id="KW-1185">Reference proteome</keyword>
<evidence type="ECO:0000256" key="1">
    <source>
        <dbReference type="ARBA" id="ARBA00022801"/>
    </source>
</evidence>
<dbReference type="GO" id="GO:0004331">
    <property type="term" value="F:fructose-2,6-bisphosphate 2-phosphatase activity"/>
    <property type="evidence" value="ECO:0007669"/>
    <property type="project" value="TreeGrafter"/>
</dbReference>
<dbReference type="CDD" id="cd07067">
    <property type="entry name" value="HP_PGM_like"/>
    <property type="match status" value="1"/>
</dbReference>
<dbReference type="Proteomes" id="UP000398389">
    <property type="component" value="Unassembled WGS sequence"/>
</dbReference>
<keyword evidence="1" id="KW-0378">Hydrolase</keyword>
<organism evidence="3 4">
    <name type="scientific">Magnusiomyces paraingens</name>
    <dbReference type="NCBI Taxonomy" id="2606893"/>
    <lineage>
        <taxon>Eukaryota</taxon>
        <taxon>Fungi</taxon>
        <taxon>Dikarya</taxon>
        <taxon>Ascomycota</taxon>
        <taxon>Saccharomycotina</taxon>
        <taxon>Dipodascomycetes</taxon>
        <taxon>Dipodascales</taxon>
        <taxon>Dipodascaceae</taxon>
        <taxon>Magnusiomyces</taxon>
    </lineage>
</organism>
<dbReference type="SUPFAM" id="SSF53254">
    <property type="entry name" value="Phosphoglycerate mutase-like"/>
    <property type="match status" value="1"/>
</dbReference>
<dbReference type="PANTHER" id="PTHR46517">
    <property type="entry name" value="FRUCTOSE-2,6-BISPHOSPHATASE TIGAR"/>
    <property type="match status" value="1"/>
</dbReference>
<dbReference type="GO" id="GO:0045820">
    <property type="term" value="P:negative regulation of glycolytic process"/>
    <property type="evidence" value="ECO:0007669"/>
    <property type="project" value="TreeGrafter"/>
</dbReference>
<dbReference type="InterPro" id="IPR013078">
    <property type="entry name" value="His_Pase_superF_clade-1"/>
</dbReference>
<sequence length="272" mass="29760">MTASSADPTSVPRTLKVLIVRHGQTDHNIRRILQGHLNTRLNEQGRSQATLLGKYWAAPATSQNIDAVFSSDLQRCITTNNLILTELGLVAPADDDSDKSTINPDINTHKYAVPVTFTSNLRERDLGPLQSMYVKEAHAKAASEGKSFVDYGESMKSVRGRLRLVWADLIDTARKNPDISTIMIVSHGGAISKLCADLVNTGSVRIADEVPVESIAVPPNTSVTTLLIPLDLDEDPEKNDLKEGKVHKQGKLADFGNTEHLKVPVTTYQDEQ</sequence>
<dbReference type="Pfam" id="PF00300">
    <property type="entry name" value="His_Phos_1"/>
    <property type="match status" value="2"/>
</dbReference>
<dbReference type="GeneID" id="43582754"/>
<dbReference type="InterPro" id="IPR001345">
    <property type="entry name" value="PG/BPGM_mutase_AS"/>
</dbReference>